<keyword evidence="2" id="KW-1185">Reference proteome</keyword>
<evidence type="ECO:0008006" key="3">
    <source>
        <dbReference type="Google" id="ProtNLM"/>
    </source>
</evidence>
<proteinExistence type="predicted"/>
<evidence type="ECO:0000313" key="1">
    <source>
        <dbReference type="EMBL" id="KAJ4450443.1"/>
    </source>
</evidence>
<accession>A0ABQ8TVV6</accession>
<protein>
    <recommendedName>
        <fullName evidence="3">Per a allergen</fullName>
    </recommendedName>
</protein>
<dbReference type="EMBL" id="JAJSOF020000003">
    <property type="protein sequence ID" value="KAJ4450443.1"/>
    <property type="molecule type" value="Genomic_DNA"/>
</dbReference>
<evidence type="ECO:0000313" key="2">
    <source>
        <dbReference type="Proteomes" id="UP001148838"/>
    </source>
</evidence>
<name>A0ABQ8TVV6_PERAM</name>
<sequence>MRPRIRHILPDIRLMVGENLRKTLPGNQPKRDSNPLPNATLDRQASALGYVHVGATITDKGSSDAISERIEACIAIEVCILERSVSRHDKKEVLGVMIVRPDLCDPAASSDEQLALGLTFAGAKIPESS</sequence>
<gene>
    <name evidence="1" type="ORF">ANN_01867</name>
</gene>
<dbReference type="Proteomes" id="UP001148838">
    <property type="component" value="Unassembled WGS sequence"/>
</dbReference>
<organism evidence="1 2">
    <name type="scientific">Periplaneta americana</name>
    <name type="common">American cockroach</name>
    <name type="synonym">Blatta americana</name>
    <dbReference type="NCBI Taxonomy" id="6978"/>
    <lineage>
        <taxon>Eukaryota</taxon>
        <taxon>Metazoa</taxon>
        <taxon>Ecdysozoa</taxon>
        <taxon>Arthropoda</taxon>
        <taxon>Hexapoda</taxon>
        <taxon>Insecta</taxon>
        <taxon>Pterygota</taxon>
        <taxon>Neoptera</taxon>
        <taxon>Polyneoptera</taxon>
        <taxon>Dictyoptera</taxon>
        <taxon>Blattodea</taxon>
        <taxon>Blattoidea</taxon>
        <taxon>Blattidae</taxon>
        <taxon>Blattinae</taxon>
        <taxon>Periplaneta</taxon>
    </lineage>
</organism>
<reference evidence="1 2" key="1">
    <citation type="journal article" date="2022" name="Allergy">
        <title>Genome assembly and annotation of Periplaneta americana reveal a comprehensive cockroach allergen profile.</title>
        <authorList>
            <person name="Wang L."/>
            <person name="Xiong Q."/>
            <person name="Saelim N."/>
            <person name="Wang L."/>
            <person name="Nong W."/>
            <person name="Wan A.T."/>
            <person name="Shi M."/>
            <person name="Liu X."/>
            <person name="Cao Q."/>
            <person name="Hui J.H.L."/>
            <person name="Sookrung N."/>
            <person name="Leung T.F."/>
            <person name="Tungtrongchitr A."/>
            <person name="Tsui S.K.W."/>
        </authorList>
    </citation>
    <scope>NUCLEOTIDE SEQUENCE [LARGE SCALE GENOMIC DNA]</scope>
    <source>
        <strain evidence="1">PWHHKU_190912</strain>
    </source>
</reference>
<comment type="caution">
    <text evidence="1">The sequence shown here is derived from an EMBL/GenBank/DDBJ whole genome shotgun (WGS) entry which is preliminary data.</text>
</comment>